<evidence type="ECO:0000313" key="3">
    <source>
        <dbReference type="Proteomes" id="UP000194236"/>
    </source>
</evidence>
<dbReference type="Proteomes" id="UP000194236">
    <property type="component" value="Unassembled WGS sequence"/>
</dbReference>
<name>A0A1Y3BDD4_EURMA</name>
<reference evidence="2 3" key="1">
    <citation type="submission" date="2017-03" db="EMBL/GenBank/DDBJ databases">
        <title>Genome Survey of Euroglyphus maynei.</title>
        <authorList>
            <person name="Arlian L.G."/>
            <person name="Morgan M.S."/>
            <person name="Rider S.D."/>
        </authorList>
    </citation>
    <scope>NUCLEOTIDE SEQUENCE [LARGE SCALE GENOMIC DNA]</scope>
    <source>
        <strain evidence="2">Arlian Lab</strain>
        <tissue evidence="2">Whole body</tissue>
    </source>
</reference>
<gene>
    <name evidence="2" type="ORF">BLA29_011745</name>
</gene>
<evidence type="ECO:0000256" key="1">
    <source>
        <dbReference type="SAM" id="MobiDB-lite"/>
    </source>
</evidence>
<dbReference type="AlphaFoldDB" id="A0A1Y3BDD4"/>
<proteinExistence type="predicted"/>
<feature type="region of interest" description="Disordered" evidence="1">
    <location>
        <begin position="31"/>
        <end position="62"/>
    </location>
</feature>
<sequence>MATIFYVIIERPFNNLTTMIVFNIATITNKTLPSTGNNDGDERIDNRNEANGKKKFSSPNHHGHNVVVVGDEMNENCQSQHVASTSSTTTTTSINHSSLSLSHQMIKIEIQDLKLSLPQQIVVIVVVAVI</sequence>
<dbReference type="OrthoDB" id="6513930at2759"/>
<comment type="caution">
    <text evidence="2">The sequence shown here is derived from an EMBL/GenBank/DDBJ whole genome shotgun (WGS) entry which is preliminary data.</text>
</comment>
<keyword evidence="3" id="KW-1185">Reference proteome</keyword>
<dbReference type="EMBL" id="MUJZ01025720">
    <property type="protein sequence ID" value="OTF78909.1"/>
    <property type="molecule type" value="Genomic_DNA"/>
</dbReference>
<feature type="compositionally biased region" description="Basic residues" evidence="1">
    <location>
        <begin position="53"/>
        <end position="62"/>
    </location>
</feature>
<accession>A0A1Y3BDD4</accession>
<protein>
    <submittedName>
        <fullName evidence="2">Uncharacterized protein</fullName>
    </submittedName>
</protein>
<feature type="compositionally biased region" description="Basic and acidic residues" evidence="1">
    <location>
        <begin position="40"/>
        <end position="52"/>
    </location>
</feature>
<organism evidence="2 3">
    <name type="scientific">Euroglyphus maynei</name>
    <name type="common">Mayne's house dust mite</name>
    <dbReference type="NCBI Taxonomy" id="6958"/>
    <lineage>
        <taxon>Eukaryota</taxon>
        <taxon>Metazoa</taxon>
        <taxon>Ecdysozoa</taxon>
        <taxon>Arthropoda</taxon>
        <taxon>Chelicerata</taxon>
        <taxon>Arachnida</taxon>
        <taxon>Acari</taxon>
        <taxon>Acariformes</taxon>
        <taxon>Sarcoptiformes</taxon>
        <taxon>Astigmata</taxon>
        <taxon>Psoroptidia</taxon>
        <taxon>Analgoidea</taxon>
        <taxon>Pyroglyphidae</taxon>
        <taxon>Pyroglyphinae</taxon>
        <taxon>Euroglyphus</taxon>
    </lineage>
</organism>
<evidence type="ECO:0000313" key="2">
    <source>
        <dbReference type="EMBL" id="OTF78909.1"/>
    </source>
</evidence>